<keyword evidence="3" id="KW-0547">Nucleotide-binding</keyword>
<dbReference type="Proteomes" id="UP000285274">
    <property type="component" value="Unassembled WGS sequence"/>
</dbReference>
<protein>
    <submittedName>
        <fullName evidence="3">ATP-binding protein</fullName>
    </submittedName>
</protein>
<name>A0A395W791_9FIRM</name>
<organism evidence="3 4">
    <name type="scientific">Holdemanella biformis</name>
    <dbReference type="NCBI Taxonomy" id="1735"/>
    <lineage>
        <taxon>Bacteria</taxon>
        <taxon>Bacillati</taxon>
        <taxon>Bacillota</taxon>
        <taxon>Erysipelotrichia</taxon>
        <taxon>Erysipelotrichales</taxon>
        <taxon>Erysipelotrichaceae</taxon>
        <taxon>Holdemanella</taxon>
    </lineage>
</organism>
<comment type="caution">
    <text evidence="3">The sequence shown here is derived from an EMBL/GenBank/DDBJ whole genome shotgun (WGS) entry which is preliminary data.</text>
</comment>
<dbReference type="Pfam" id="PF13304">
    <property type="entry name" value="AAA_21"/>
    <property type="match status" value="1"/>
</dbReference>
<dbReference type="Gene3D" id="3.40.50.300">
    <property type="entry name" value="P-loop containing nucleotide triphosphate hydrolases"/>
    <property type="match status" value="1"/>
</dbReference>
<evidence type="ECO:0000313" key="4">
    <source>
        <dbReference type="Proteomes" id="UP000265489"/>
    </source>
</evidence>
<dbReference type="EMBL" id="QRYQ01000016">
    <property type="protein sequence ID" value="RGU90567.1"/>
    <property type="molecule type" value="Genomic_DNA"/>
</dbReference>
<keyword evidence="3" id="KW-0067">ATP-binding</keyword>
<dbReference type="InterPro" id="IPR003959">
    <property type="entry name" value="ATPase_AAA_core"/>
</dbReference>
<dbReference type="SUPFAM" id="SSF52540">
    <property type="entry name" value="P-loop containing nucleoside triphosphate hydrolases"/>
    <property type="match status" value="1"/>
</dbReference>
<dbReference type="EMBL" id="QRVM01000035">
    <property type="protein sequence ID" value="RGS45548.1"/>
    <property type="molecule type" value="Genomic_DNA"/>
</dbReference>
<accession>A0A395W791</accession>
<evidence type="ECO:0000313" key="3">
    <source>
        <dbReference type="EMBL" id="RGU90567.1"/>
    </source>
</evidence>
<evidence type="ECO:0000259" key="1">
    <source>
        <dbReference type="Pfam" id="PF13304"/>
    </source>
</evidence>
<dbReference type="RefSeq" id="WP_118320221.1">
    <property type="nucleotide sequence ID" value="NZ_CATXNH010000115.1"/>
</dbReference>
<dbReference type="GO" id="GO:0016887">
    <property type="term" value="F:ATP hydrolysis activity"/>
    <property type="evidence" value="ECO:0007669"/>
    <property type="project" value="InterPro"/>
</dbReference>
<dbReference type="PANTHER" id="PTHR40396">
    <property type="entry name" value="ATPASE-LIKE PROTEIN"/>
    <property type="match status" value="1"/>
</dbReference>
<dbReference type="PANTHER" id="PTHR40396:SF1">
    <property type="entry name" value="ATPASE AAA-TYPE CORE DOMAIN-CONTAINING PROTEIN"/>
    <property type="match status" value="1"/>
</dbReference>
<evidence type="ECO:0000313" key="2">
    <source>
        <dbReference type="EMBL" id="RGS45548.1"/>
    </source>
</evidence>
<dbReference type="InterPro" id="IPR027417">
    <property type="entry name" value="P-loop_NTPase"/>
</dbReference>
<feature type="domain" description="ATPase AAA-type core" evidence="1">
    <location>
        <begin position="45"/>
        <end position="333"/>
    </location>
</feature>
<reference evidence="4 5" key="1">
    <citation type="submission" date="2018-08" db="EMBL/GenBank/DDBJ databases">
        <title>A genome reference for cultivated species of the human gut microbiota.</title>
        <authorList>
            <person name="Zou Y."/>
            <person name="Xue W."/>
            <person name="Luo G."/>
        </authorList>
    </citation>
    <scope>NUCLEOTIDE SEQUENCE [LARGE SCALE GENOMIC DNA]</scope>
    <source>
        <strain evidence="3 4">AF15-20</strain>
        <strain evidence="2 5">AF22-10AC</strain>
    </source>
</reference>
<proteinExistence type="predicted"/>
<evidence type="ECO:0000313" key="5">
    <source>
        <dbReference type="Proteomes" id="UP000285274"/>
    </source>
</evidence>
<dbReference type="AlphaFoldDB" id="A0A395W791"/>
<dbReference type="GO" id="GO:0005524">
    <property type="term" value="F:ATP binding"/>
    <property type="evidence" value="ECO:0007669"/>
    <property type="project" value="UniProtKB-KW"/>
</dbReference>
<dbReference type="Proteomes" id="UP000265489">
    <property type="component" value="Unassembled WGS sequence"/>
</dbReference>
<sequence>MLIQFSVTNFLSFRDEVILSLSTNKDDSHKENLLFYKNERILPSVAIYGANAAGKSNLHKAMRAAIRMIRSSNNLQIDQPLLITPFLLDENSRNNKTKFEFIYVYNGIKYEYGFVLDTQYVWEEYLYEYRSSKPSMIFERSNINTYRFTSKSKPQLSKIVDKNTSNKLFLATATSWNSDLTKDAYMWFSNMVDTYDSQNLEELMFKEFEKNDDSLNEFILHLLQKADINITNFNYETNEQPKIMTSHQVIENGKKQEYDLNYFDESNGTKRLFTYGPVLKNALENGKTIIIDEIDNALHPAMTKSLIEMFQNPNINKKSAQLIFNTHEISLLDLNLFRRDQIYFVEKDNKTGVSDLYSLDDFSPRKSENIQKGYLQGRYGAMPVVNLEDIEW</sequence>
<gene>
    <name evidence="3" type="ORF">DWW32_08395</name>
    <name evidence="2" type="ORF">DWX92_07845</name>
</gene>
<dbReference type="GeneID" id="66579995"/>